<feature type="region of interest" description="Disordered" evidence="1">
    <location>
        <begin position="1"/>
        <end position="28"/>
    </location>
</feature>
<feature type="region of interest" description="Disordered" evidence="1">
    <location>
        <begin position="2417"/>
        <end position="2470"/>
    </location>
</feature>
<feature type="compositionally biased region" description="Low complexity" evidence="1">
    <location>
        <begin position="1422"/>
        <end position="1444"/>
    </location>
</feature>
<feature type="compositionally biased region" description="Basic and acidic residues" evidence="1">
    <location>
        <begin position="1"/>
        <end position="12"/>
    </location>
</feature>
<feature type="region of interest" description="Disordered" evidence="1">
    <location>
        <begin position="558"/>
        <end position="581"/>
    </location>
</feature>
<feature type="region of interest" description="Disordered" evidence="1">
    <location>
        <begin position="801"/>
        <end position="869"/>
    </location>
</feature>
<feature type="compositionally biased region" description="Low complexity" evidence="1">
    <location>
        <begin position="671"/>
        <end position="688"/>
    </location>
</feature>
<feature type="region of interest" description="Disordered" evidence="1">
    <location>
        <begin position="1177"/>
        <end position="1196"/>
    </location>
</feature>
<evidence type="ECO:0000256" key="1">
    <source>
        <dbReference type="SAM" id="MobiDB-lite"/>
    </source>
</evidence>
<feature type="compositionally biased region" description="Polar residues" evidence="1">
    <location>
        <begin position="703"/>
        <end position="717"/>
    </location>
</feature>
<feature type="region of interest" description="Disordered" evidence="1">
    <location>
        <begin position="1811"/>
        <end position="1876"/>
    </location>
</feature>
<protein>
    <submittedName>
        <fullName evidence="2">Uncharacterized protein</fullName>
    </submittedName>
</protein>
<dbReference type="OrthoDB" id="8197931at2759"/>
<feature type="compositionally biased region" description="Low complexity" evidence="1">
    <location>
        <begin position="2144"/>
        <end position="2159"/>
    </location>
</feature>
<dbReference type="EnsemblMetazoa" id="SCAU016577-RA">
    <property type="protein sequence ID" value="SCAU016577-PA"/>
    <property type="gene ID" value="SCAU016577"/>
</dbReference>
<evidence type="ECO:0000313" key="3">
    <source>
        <dbReference type="Proteomes" id="UP000095300"/>
    </source>
</evidence>
<feature type="compositionally biased region" description="Polar residues" evidence="1">
    <location>
        <begin position="1849"/>
        <end position="1859"/>
    </location>
</feature>
<feature type="compositionally biased region" description="Low complexity" evidence="1">
    <location>
        <begin position="561"/>
        <end position="580"/>
    </location>
</feature>
<dbReference type="VEuPathDB" id="VectorBase:SCAU016577"/>
<sequence length="2470" mass="273149">MKKDMQPKEKIYTNKNISSSLAQQTAATTTTTTTTPLAVETAAAREVAAAAAAGHCLNFENNIWPKNEGQQVTTTPTTKQGNAVVNDCYDADVCNVNSYEETKQRQNETKGQSTKTGYIFNRHCYSNNNNTHTTNAAVEEPYNDKCGLNKTYGICLKSKAVEGYEGGAPSATCSPPSSSLALSLRQEICQAEKENCQHSTDNDDVLNKNLFLPSNHIFIDQINEEDCSSNNNNNNKDKCPRGSGEDLAENVKVSCRGDLIESQKATAQQDKTKEICENSQTIYEKIKKIKENCEQSDKEGKILEILTKIKNFEEIQGNCEKFSNLQKPKNTIPEKEQIHDKSAEIHNSQVYQKDYEQIPKIYAEILKDKENEKNPQECVEIHTNQEKQNKNSHNLINIISEDNSEKSVEIHEKIPKIYENNHNNQPEVTSVCLNVTEDNALENFEIYLANLRKKCNLEQNCEQVLKKLPPVSNNNIELDYLCNKDTIKAQEFYAPADSHDEKPENPIKDNYEHFYEKFPEIESNLNKSPATNRNICNNPLWLAKPKGEELILGPQHHHCNQNHQQQRQPQQHSQYQCQQQDNKKLTHNLNEQGIKGLSSSAAVTTIKTTTDPTAIITNVDNTKVLGSHTAAPTPLIVASRHNEVDLNPEEFVEASQRLKRLLLNTIPLKFQQQQQTSETTTTTTTTNTSAIKQVDEVQQQQQGSGERTPSPTRTPKSLNLVIKRQNIEQKDNKGKDKGKALELGGGQYLPAKDYQHHQSLPPSDSDRVVIVVKNAIALSSTKANKLQADCETTLERSFSCKHQQQQQQEGHGILTHKSQGTNNTPPNTNSHNSCDESPKEHEVKQRPKEKPNETNNKEQQEKEVEEIENTKGNFKNNILSCELQRTNSPQAYVTAKVVRLRQNKPNLGEKLPTLQQQQRQQQQQPQELCIGSEIATATTTAIEHCHHHYHHPQHPYNSRLDNANANIGFPLEEDKNNNDSTLETYAITTSPTKRCNLNLQHIVNTRELLRQQEEEQQQQQETQLSSQQAKQQEIAIRENPQGPFIYKSAFVPTKPEIESRLIPRRSNGNTANETLSAITGHQADLVGPAEFDTKRFSEFLQQQSGNPIDKAHVQLEHLATSVVVGSSNSEAYYSSPPLIYHCYDELLLEQESQQLNQNSLRAFLETNSSTVASAKADTANDDADADNQSISSTTSSPCDCLNCQLEEDEANKKQFADPLTNINNNNTPPLPPKFVTPTYGLVETLKMREVNGQLRGLLKKPNRPPPARKNRVVFDETRNEFFEADYIILIREDCAYDEEDEEPCTCGEHELVRLCCEEGCQCNYSTTAPATTDENNRTPQSPKFAPPIEFVDEAALSPPDGYKDNGLKNTLGGALSGHIFGAQHLQQLQVIQRLQQQRAAMLAARNNTQIPPPPPPVNQQHPSSPASAAAAGAGAATATPNSTASATTVGGVIGVGGTGAANNANVTTIQLQQHSPDDDTQGVCTECAECAECAAKQLQQDTECHSPQCQEDLTSAPLGVPAVAILPLHTSSPERRITQKEIIAGEERPRYVLQAQYKSSPVTERRIVREATEDMTIPHVGGVAAGLDDDDENLVPPALPAKPATMQSINNVDNNGDNSEKPPPIPPKESSPTTQISGILKGGKLWKQDSISQSDDQNNTTSEDEAGSTSNTSTKRSVRFVTEDLNNSCDDIDGASSSVDDVNDNQINELIPIKKHSTLFKNALRPNSAVQQLFPSSVAHQTLTSEALRAFDESKRAGSLVSTLPGAGAGDSDTLRRSMERNILRRSLIKKKAVKSDISLEDRIRQLTCGIDEDNDESNADNGDDDFSKSEDGTDFSHRDSPAGEENPQKFTGNGAANNSDKSFSPNSSVSSSSSGSSAYKKITEIFNRDKKSQEKIMEMEENPIVIIPQECRCPAAPDLGMGVQVPVVHTQIHRTPPRQTEPKRQFLSTLAPLTACVAGNKDDLSSYYTLAAAHHNQAAQHIHASEYNLAALVAGEQNSAGLVGQGVGDEVRKVAPDVIAGTPGQEPQDELAAFAQQEANRTEKIKKRYGNEATNAKESKEKEKEKERQDNSDDDEGNDYGFNKRPSVRGIKPKFSSTNEILQQMQEQLTQQMPSVAQSQALPQAMKSYTLPKQSSTSAMSKQIAQQQQPSPQNVPHPTMVANAQTQLPQQQQLCSAVVPQNAIQLPANATIAQQQTEQRTWSFYTETAGGAGGEPQRLPVETAAAAMQQTYYQTLPAGAMFRHTMIHQQQGPDEALMYAQNCQAMATTLEPQAPQPHYGHYARSPTRRPESPPPLRNYHQTMVLIPYNAETYSQFAATNIDPKMAHMAPRQNILEYQQVGEMTQVTQQTIRVPIGYALPGMQLHVVAGRGQHTTAQYGTAPAAATHHHQHQRIMTQRYQFAQDATMAGFSERGVPEGAAAVSHSDCTSSGMVSPTSGQPMTITQQQQQSQPQQQQQNTQMAQQQQHQQ</sequence>
<feature type="compositionally biased region" description="Low complexity" evidence="1">
    <location>
        <begin position="1017"/>
        <end position="1032"/>
    </location>
</feature>
<feature type="region of interest" description="Disordered" evidence="1">
    <location>
        <begin position="1581"/>
        <end position="1636"/>
    </location>
</feature>
<feature type="region of interest" description="Disordered" evidence="1">
    <location>
        <begin position="1649"/>
        <end position="1678"/>
    </location>
</feature>
<feature type="region of interest" description="Disordered" evidence="1">
    <location>
        <begin position="1012"/>
        <end position="1032"/>
    </location>
</feature>
<dbReference type="Proteomes" id="UP000095300">
    <property type="component" value="Unassembled WGS sequence"/>
</dbReference>
<feature type="compositionally biased region" description="Polar residues" evidence="1">
    <location>
        <begin position="1187"/>
        <end position="1196"/>
    </location>
</feature>
<feature type="region of interest" description="Disordered" evidence="1">
    <location>
        <begin position="2271"/>
        <end position="2298"/>
    </location>
</feature>
<proteinExistence type="predicted"/>
<organism evidence="2 3">
    <name type="scientific">Stomoxys calcitrans</name>
    <name type="common">Stable fly</name>
    <name type="synonym">Conops calcitrans</name>
    <dbReference type="NCBI Taxonomy" id="35570"/>
    <lineage>
        <taxon>Eukaryota</taxon>
        <taxon>Metazoa</taxon>
        <taxon>Ecdysozoa</taxon>
        <taxon>Arthropoda</taxon>
        <taxon>Hexapoda</taxon>
        <taxon>Insecta</taxon>
        <taxon>Pterygota</taxon>
        <taxon>Neoptera</taxon>
        <taxon>Endopterygota</taxon>
        <taxon>Diptera</taxon>
        <taxon>Brachycera</taxon>
        <taxon>Muscomorpha</taxon>
        <taxon>Muscoidea</taxon>
        <taxon>Muscidae</taxon>
        <taxon>Stomoxys</taxon>
    </lineage>
</organism>
<dbReference type="STRING" id="35570.A0A1I8QF77"/>
<keyword evidence="3" id="KW-1185">Reference proteome</keyword>
<feature type="region of interest" description="Disordered" evidence="1">
    <location>
        <begin position="2046"/>
        <end position="2093"/>
    </location>
</feature>
<feature type="region of interest" description="Disordered" evidence="1">
    <location>
        <begin position="1326"/>
        <end position="1345"/>
    </location>
</feature>
<feature type="compositionally biased region" description="Acidic residues" evidence="1">
    <location>
        <begin position="1811"/>
        <end position="1825"/>
    </location>
</feature>
<evidence type="ECO:0000313" key="2">
    <source>
        <dbReference type="EnsemblMetazoa" id="SCAU016577-PA"/>
    </source>
</evidence>
<feature type="compositionally biased region" description="Polar residues" evidence="1">
    <location>
        <begin position="1649"/>
        <end position="1675"/>
    </location>
</feature>
<feature type="region of interest" description="Disordered" evidence="1">
    <location>
        <begin position="671"/>
        <end position="718"/>
    </location>
</feature>
<gene>
    <name evidence="2" type="primary">106082615</name>
</gene>
<feature type="region of interest" description="Disordered" evidence="1">
    <location>
        <begin position="1406"/>
        <end position="1444"/>
    </location>
</feature>
<reference evidence="2" key="1">
    <citation type="submission" date="2020-05" db="UniProtKB">
        <authorList>
            <consortium name="EnsemblMetazoa"/>
        </authorList>
    </citation>
    <scope>IDENTIFICATION</scope>
    <source>
        <strain evidence="2">USDA</strain>
    </source>
</reference>
<feature type="compositionally biased region" description="Low complexity" evidence="1">
    <location>
        <begin position="2446"/>
        <end position="2470"/>
    </location>
</feature>
<feature type="compositionally biased region" description="Polar residues" evidence="1">
    <location>
        <begin position="13"/>
        <end position="24"/>
    </location>
</feature>
<feature type="compositionally biased region" description="Polar residues" evidence="1">
    <location>
        <begin position="1605"/>
        <end position="1617"/>
    </location>
</feature>
<feature type="compositionally biased region" description="Low complexity" evidence="1">
    <location>
        <begin position="1860"/>
        <end position="1876"/>
    </location>
</feature>
<feature type="compositionally biased region" description="Basic and acidic residues" evidence="1">
    <location>
        <begin position="2056"/>
        <end position="2072"/>
    </location>
</feature>
<feature type="compositionally biased region" description="Polar residues" evidence="1">
    <location>
        <begin position="2426"/>
        <end position="2445"/>
    </location>
</feature>
<feature type="compositionally biased region" description="Polar residues" evidence="1">
    <location>
        <begin position="2132"/>
        <end position="2142"/>
    </location>
</feature>
<accession>A0A1I8QF77</accession>
<feature type="compositionally biased region" description="Polar residues" evidence="1">
    <location>
        <begin position="1326"/>
        <end position="1341"/>
    </location>
</feature>
<feature type="compositionally biased region" description="Basic and acidic residues" evidence="1">
    <location>
        <begin position="1826"/>
        <end position="1842"/>
    </location>
</feature>
<feature type="region of interest" description="Disordered" evidence="1">
    <location>
        <begin position="2132"/>
        <end position="2160"/>
    </location>
</feature>
<feature type="compositionally biased region" description="Basic and acidic residues" evidence="1">
    <location>
        <begin position="833"/>
        <end position="862"/>
    </location>
</feature>
<name>A0A1I8QF77_STOCA</name>